<comment type="caution">
    <text evidence="1">The sequence shown here is derived from an EMBL/GenBank/DDBJ whole genome shotgun (WGS) entry which is preliminary data.</text>
</comment>
<name>X1BVN0_9ZZZZ</name>
<dbReference type="EMBL" id="BART01015745">
    <property type="protein sequence ID" value="GAG88238.1"/>
    <property type="molecule type" value="Genomic_DNA"/>
</dbReference>
<proteinExistence type="predicted"/>
<evidence type="ECO:0000313" key="1">
    <source>
        <dbReference type="EMBL" id="GAG88238.1"/>
    </source>
</evidence>
<accession>X1BVN0</accession>
<dbReference type="AlphaFoldDB" id="X1BVN0"/>
<protein>
    <submittedName>
        <fullName evidence="1">Uncharacterized protein</fullName>
    </submittedName>
</protein>
<gene>
    <name evidence="1" type="ORF">S01H4_30491</name>
</gene>
<feature type="non-terminal residue" evidence="1">
    <location>
        <position position="1"/>
    </location>
</feature>
<organism evidence="1">
    <name type="scientific">marine sediment metagenome</name>
    <dbReference type="NCBI Taxonomy" id="412755"/>
    <lineage>
        <taxon>unclassified sequences</taxon>
        <taxon>metagenomes</taxon>
        <taxon>ecological metagenomes</taxon>
    </lineage>
</organism>
<reference evidence="1" key="1">
    <citation type="journal article" date="2014" name="Front. Microbiol.">
        <title>High frequency of phylogenetically diverse reductive dehalogenase-homologous genes in deep subseafloor sedimentary metagenomes.</title>
        <authorList>
            <person name="Kawai M."/>
            <person name="Futagami T."/>
            <person name="Toyoda A."/>
            <person name="Takaki Y."/>
            <person name="Nishi S."/>
            <person name="Hori S."/>
            <person name="Arai W."/>
            <person name="Tsubouchi T."/>
            <person name="Morono Y."/>
            <person name="Uchiyama I."/>
            <person name="Ito T."/>
            <person name="Fujiyama A."/>
            <person name="Inagaki F."/>
            <person name="Takami H."/>
        </authorList>
    </citation>
    <scope>NUCLEOTIDE SEQUENCE</scope>
    <source>
        <strain evidence="1">Expedition CK06-06</strain>
    </source>
</reference>
<sequence>NAHWIYDPERLEKKCAKFHNTGQGVHIHLQVHRNTKYLGG</sequence>